<evidence type="ECO:0008006" key="5">
    <source>
        <dbReference type="Google" id="ProtNLM"/>
    </source>
</evidence>
<dbReference type="AlphaFoldDB" id="A0A2S0NA36"/>
<dbReference type="KEGG" id="phr:C6569_08160"/>
<keyword evidence="1" id="KW-0812">Transmembrane</keyword>
<feature type="signal peptide" evidence="2">
    <location>
        <begin position="1"/>
        <end position="21"/>
    </location>
</feature>
<dbReference type="OrthoDB" id="9808192at2"/>
<protein>
    <recommendedName>
        <fullName evidence="5">Protein hupE</fullName>
    </recommendedName>
</protein>
<evidence type="ECO:0000256" key="1">
    <source>
        <dbReference type="SAM" id="Phobius"/>
    </source>
</evidence>
<feature type="chain" id="PRO_5015695017" description="Protein hupE" evidence="2">
    <location>
        <begin position="22"/>
        <end position="194"/>
    </location>
</feature>
<gene>
    <name evidence="3" type="ORF">C6569_08160</name>
</gene>
<keyword evidence="1" id="KW-0472">Membrane</keyword>
<accession>A0A2S0NA36</accession>
<dbReference type="InterPro" id="IPR007038">
    <property type="entry name" value="HupE_UreJ"/>
</dbReference>
<dbReference type="PIRSF" id="PIRSF016919">
    <property type="entry name" value="HupE_UreJ"/>
    <property type="match status" value="1"/>
</dbReference>
<evidence type="ECO:0000313" key="3">
    <source>
        <dbReference type="EMBL" id="AVO45039.1"/>
    </source>
</evidence>
<keyword evidence="4" id="KW-1185">Reference proteome</keyword>
<feature type="transmembrane region" description="Helical" evidence="1">
    <location>
        <begin position="94"/>
        <end position="122"/>
    </location>
</feature>
<organism evidence="3 4">
    <name type="scientific">Phreatobacter cathodiphilus</name>
    <dbReference type="NCBI Taxonomy" id="1868589"/>
    <lineage>
        <taxon>Bacteria</taxon>
        <taxon>Pseudomonadati</taxon>
        <taxon>Pseudomonadota</taxon>
        <taxon>Alphaproteobacteria</taxon>
        <taxon>Hyphomicrobiales</taxon>
        <taxon>Phreatobacteraceae</taxon>
        <taxon>Phreatobacter</taxon>
    </lineage>
</organism>
<dbReference type="EMBL" id="CP027668">
    <property type="protein sequence ID" value="AVO45039.1"/>
    <property type="molecule type" value="Genomic_DNA"/>
</dbReference>
<evidence type="ECO:0000256" key="2">
    <source>
        <dbReference type="SAM" id="SignalP"/>
    </source>
</evidence>
<keyword evidence="2" id="KW-0732">Signal</keyword>
<sequence>MRSLRLVLTAAALTAATAAEAHTGHGATNAFTSGFAHPLGGFDHLLAMVAVGLWAGLAGGRALWLWPAAFVGAMVLGGALGMAGLPMPFVEQGIVASVIVIGLAAALAFSPSLATGIAVAALAGLFHGHAHGTEVPADASGLAYAAGFALSTALLHACGIAVAVIATRFTVPVAARAAGGLTAVAGVVLAARFF</sequence>
<feature type="transmembrane region" description="Helical" evidence="1">
    <location>
        <begin position="63"/>
        <end position="82"/>
    </location>
</feature>
<keyword evidence="1" id="KW-1133">Transmembrane helix</keyword>
<name>A0A2S0NA36_9HYPH</name>
<evidence type="ECO:0000313" key="4">
    <source>
        <dbReference type="Proteomes" id="UP000237889"/>
    </source>
</evidence>
<feature type="transmembrane region" description="Helical" evidence="1">
    <location>
        <begin position="142"/>
        <end position="166"/>
    </location>
</feature>
<dbReference type="Pfam" id="PF04955">
    <property type="entry name" value="HupE_UreJ"/>
    <property type="match status" value="1"/>
</dbReference>
<feature type="transmembrane region" description="Helical" evidence="1">
    <location>
        <begin position="173"/>
        <end position="193"/>
    </location>
</feature>
<dbReference type="Proteomes" id="UP000237889">
    <property type="component" value="Chromosome"/>
</dbReference>
<dbReference type="RefSeq" id="WP_106748380.1">
    <property type="nucleotide sequence ID" value="NZ_CP027668.1"/>
</dbReference>
<proteinExistence type="predicted"/>
<reference evidence="3 4" key="1">
    <citation type="submission" date="2018-03" db="EMBL/GenBank/DDBJ databases">
        <title>Genome sequencing of Phreatobacter sp.</title>
        <authorList>
            <person name="Kim S.-J."/>
            <person name="Heo J."/>
            <person name="Kwon S.-W."/>
        </authorList>
    </citation>
    <scope>NUCLEOTIDE SEQUENCE [LARGE SCALE GENOMIC DNA]</scope>
    <source>
        <strain evidence="3 4">S-12</strain>
    </source>
</reference>